<dbReference type="GO" id="GO:0003810">
    <property type="term" value="F:protein-glutamine gamma-glutamyltransferase activity"/>
    <property type="evidence" value="ECO:0007669"/>
    <property type="project" value="InterPro"/>
</dbReference>
<evidence type="ECO:0000256" key="1">
    <source>
        <dbReference type="ARBA" id="ARBA00005968"/>
    </source>
</evidence>
<dbReference type="AlphaFoldDB" id="A0A974BT72"/>
<feature type="domain" description="Transglutaminase C-terminal" evidence="2">
    <location>
        <begin position="286"/>
        <end position="381"/>
    </location>
</feature>
<dbReference type="InterPro" id="IPR013783">
    <property type="entry name" value="Ig-like_fold"/>
</dbReference>
<dbReference type="Gene3D" id="3.90.260.10">
    <property type="entry name" value="Transglutaminase-like"/>
    <property type="match status" value="1"/>
</dbReference>
<proteinExistence type="inferred from homology"/>
<evidence type="ECO:0000313" key="4">
    <source>
        <dbReference type="Proteomes" id="UP000694892"/>
    </source>
</evidence>
<accession>A0A974BT72</accession>
<dbReference type="OMA" id="HELPATY"/>
<feature type="domain" description="Transglutaminase C-terminal" evidence="2">
    <location>
        <begin position="174"/>
        <end position="254"/>
    </location>
</feature>
<dbReference type="SUPFAM" id="SSF54001">
    <property type="entry name" value="Cysteine proteinases"/>
    <property type="match status" value="1"/>
</dbReference>
<name>A0A974BT72_XENLA</name>
<dbReference type="PANTHER" id="PTHR11590">
    <property type="entry name" value="PROTEIN-GLUTAMINE GAMMA-GLUTAMYLTRANSFERASE"/>
    <property type="match status" value="1"/>
</dbReference>
<dbReference type="EMBL" id="CM004483">
    <property type="protein sequence ID" value="OCT60524.1"/>
    <property type="molecule type" value="Genomic_DNA"/>
</dbReference>
<evidence type="ECO:0000259" key="2">
    <source>
        <dbReference type="Pfam" id="PF00927"/>
    </source>
</evidence>
<comment type="similarity">
    <text evidence="1">Belongs to the transglutaminase superfamily. Transglutaminase family.</text>
</comment>
<dbReference type="FunFam" id="2.60.40.10:FF:000171">
    <property type="entry name" value="protein-glutamine gamma-glutamyltransferase 6"/>
    <property type="match status" value="1"/>
</dbReference>
<dbReference type="InterPro" id="IPR036238">
    <property type="entry name" value="Transglutaminase_C_sf"/>
</dbReference>
<protein>
    <recommendedName>
        <fullName evidence="2">Transglutaminase C-terminal domain-containing protein</fullName>
    </recommendedName>
</protein>
<dbReference type="PANTHER" id="PTHR11590:SF82">
    <property type="entry name" value="PROTEIN-GLUTAMINE GAMMA-GLUTAMYLTRANSFERASE E"/>
    <property type="match status" value="1"/>
</dbReference>
<gene>
    <name evidence="3" type="ORF">XELAEV_180465481mg</name>
</gene>
<dbReference type="InterPro" id="IPR008958">
    <property type="entry name" value="Transglutaminase_C"/>
</dbReference>
<dbReference type="Pfam" id="PF00927">
    <property type="entry name" value="Transglut_C"/>
    <property type="match status" value="2"/>
</dbReference>
<dbReference type="InterPro" id="IPR038765">
    <property type="entry name" value="Papain-like_cys_pep_sf"/>
</dbReference>
<dbReference type="InterPro" id="IPR050779">
    <property type="entry name" value="Transglutaminase"/>
</dbReference>
<reference evidence="4" key="1">
    <citation type="journal article" date="2016" name="Nature">
        <title>Genome evolution in the allotetraploid frog Xenopus laevis.</title>
        <authorList>
            <person name="Session A.M."/>
            <person name="Uno Y."/>
            <person name="Kwon T."/>
            <person name="Chapman J.A."/>
            <person name="Toyoda A."/>
            <person name="Takahashi S."/>
            <person name="Fukui A."/>
            <person name="Hikosaka A."/>
            <person name="Suzuki A."/>
            <person name="Kondo M."/>
            <person name="van Heeringen S.J."/>
            <person name="Quigley I."/>
            <person name="Heinz S."/>
            <person name="Ogino H."/>
            <person name="Ochi H."/>
            <person name="Hellsten U."/>
            <person name="Lyons J.B."/>
            <person name="Simakov O."/>
            <person name="Putnam N."/>
            <person name="Stites J."/>
            <person name="Kuroki Y."/>
            <person name="Tanaka T."/>
            <person name="Michiue T."/>
            <person name="Watanabe M."/>
            <person name="Bogdanovic O."/>
            <person name="Lister R."/>
            <person name="Georgiou G."/>
            <person name="Paranjpe S.S."/>
            <person name="van Kruijsbergen I."/>
            <person name="Shu S."/>
            <person name="Carlson J."/>
            <person name="Kinoshita T."/>
            <person name="Ohta Y."/>
            <person name="Mawaribuchi S."/>
            <person name="Jenkins J."/>
            <person name="Grimwood J."/>
            <person name="Schmutz J."/>
            <person name="Mitros T."/>
            <person name="Mozaffari S.V."/>
            <person name="Suzuki Y."/>
            <person name="Haramoto Y."/>
            <person name="Yamamoto T.S."/>
            <person name="Takagi C."/>
            <person name="Heald R."/>
            <person name="Miller K."/>
            <person name="Haudenschild C."/>
            <person name="Kitzman J."/>
            <person name="Nakayama T."/>
            <person name="Izutsu Y."/>
            <person name="Robert J."/>
            <person name="Fortriede J."/>
            <person name="Burns K."/>
            <person name="Lotay V."/>
            <person name="Karimi K."/>
            <person name="Yasuoka Y."/>
            <person name="Dichmann D.S."/>
            <person name="Flajnik M.F."/>
            <person name="Houston D.W."/>
            <person name="Shendure J."/>
            <person name="DuPasquier L."/>
            <person name="Vize P.D."/>
            <person name="Zorn A.M."/>
            <person name="Ito M."/>
            <person name="Marcotte E.M."/>
            <person name="Wallingford J.B."/>
            <person name="Ito Y."/>
            <person name="Asashima M."/>
            <person name="Ueno N."/>
            <person name="Matsuda Y."/>
            <person name="Veenstra G.J."/>
            <person name="Fujiyama A."/>
            <person name="Harland R.M."/>
            <person name="Taira M."/>
            <person name="Rokhsar D.S."/>
        </authorList>
    </citation>
    <scope>NUCLEOTIDE SEQUENCE [LARGE SCALE GENOMIC DNA]</scope>
    <source>
        <strain evidence="4">J</strain>
    </source>
</reference>
<sequence length="383" mass="42233">NFHAWVEGWFKRQDLGSRYDGWQILDATPQEPSGGSYRLGPTSQKAVKEGDVNLPFDGPFVLAEVNADRVSYSRMWDGSLSTLYTDTYSVGQYISTKAVGTFFRHDVTNEYKYPEGSKEERDMFQKAQTLLARPITLASIRLNGRESFHSSAPLRATLAEESSVQEAPKPEITGAFNISGEPQVGEDFTVTLKLKNPSSGKKQVNAKWCLTAIVYNRTPVKEILNGSQSVTLAPNEEKAIEIPVQYSQYENAITPDNMIQATAVCLEENGGSLLVDSVITLKNPPLQLKVTQRVVLGKTVTVNIIFTNPISENITKCVAILEGSGVLKKPFRVTLPNLKANQRVTTEVELTPYRKGKRGIIVGFSCDKFSDVKGFQTIDVAAA</sequence>
<dbReference type="Proteomes" id="UP000694892">
    <property type="component" value="Chromosome 9_10S"/>
</dbReference>
<dbReference type="Gene3D" id="2.60.40.10">
    <property type="entry name" value="Immunoglobulins"/>
    <property type="match status" value="2"/>
</dbReference>
<dbReference type="FunFam" id="2.60.40.10:FF:000090">
    <property type="entry name" value="Protein-glutamine gamma-glutamyltransferase 2"/>
    <property type="match status" value="1"/>
</dbReference>
<organism evidence="3 4">
    <name type="scientific">Xenopus laevis</name>
    <name type="common">African clawed frog</name>
    <dbReference type="NCBI Taxonomy" id="8355"/>
    <lineage>
        <taxon>Eukaryota</taxon>
        <taxon>Metazoa</taxon>
        <taxon>Chordata</taxon>
        <taxon>Craniata</taxon>
        <taxon>Vertebrata</taxon>
        <taxon>Euteleostomi</taxon>
        <taxon>Amphibia</taxon>
        <taxon>Batrachia</taxon>
        <taxon>Anura</taxon>
        <taxon>Pipoidea</taxon>
        <taxon>Pipidae</taxon>
        <taxon>Xenopodinae</taxon>
        <taxon>Xenopus</taxon>
        <taxon>Xenopus</taxon>
    </lineage>
</organism>
<feature type="non-terminal residue" evidence="3">
    <location>
        <position position="1"/>
    </location>
</feature>
<evidence type="ECO:0000313" key="3">
    <source>
        <dbReference type="EMBL" id="OCT60524.1"/>
    </source>
</evidence>
<dbReference type="SUPFAM" id="SSF49309">
    <property type="entry name" value="Transglutaminase, two C-terminal domains"/>
    <property type="match status" value="2"/>
</dbReference>
<dbReference type="InterPro" id="IPR036985">
    <property type="entry name" value="Transglutaminase-like_sf"/>
</dbReference>